<dbReference type="AlphaFoldDB" id="A0AAD4FCA8"/>
<feature type="compositionally biased region" description="Acidic residues" evidence="1">
    <location>
        <begin position="116"/>
        <end position="125"/>
    </location>
</feature>
<proteinExistence type="predicted"/>
<organism evidence="2 3">
    <name type="scientific">Alternaria panax</name>
    <dbReference type="NCBI Taxonomy" id="48097"/>
    <lineage>
        <taxon>Eukaryota</taxon>
        <taxon>Fungi</taxon>
        <taxon>Dikarya</taxon>
        <taxon>Ascomycota</taxon>
        <taxon>Pezizomycotina</taxon>
        <taxon>Dothideomycetes</taxon>
        <taxon>Pleosporomycetidae</taxon>
        <taxon>Pleosporales</taxon>
        <taxon>Pleosporineae</taxon>
        <taxon>Pleosporaceae</taxon>
        <taxon>Alternaria</taxon>
        <taxon>Alternaria sect. Panax</taxon>
    </lineage>
</organism>
<protein>
    <recommendedName>
        <fullName evidence="4">F-box domain-containing protein</fullName>
    </recommendedName>
</protein>
<evidence type="ECO:0000313" key="3">
    <source>
        <dbReference type="Proteomes" id="UP001199106"/>
    </source>
</evidence>
<evidence type="ECO:0008006" key="4">
    <source>
        <dbReference type="Google" id="ProtNLM"/>
    </source>
</evidence>
<feature type="region of interest" description="Disordered" evidence="1">
    <location>
        <begin position="82"/>
        <end position="137"/>
    </location>
</feature>
<evidence type="ECO:0000313" key="2">
    <source>
        <dbReference type="EMBL" id="KAG9186183.1"/>
    </source>
</evidence>
<feature type="compositionally biased region" description="Basic residues" evidence="1">
    <location>
        <begin position="86"/>
        <end position="100"/>
    </location>
</feature>
<feature type="region of interest" description="Disordered" evidence="1">
    <location>
        <begin position="1"/>
        <end position="29"/>
    </location>
</feature>
<keyword evidence="3" id="KW-1185">Reference proteome</keyword>
<accession>A0AAD4FCA8</accession>
<dbReference type="PANTHER" id="PTHR42085:SF8">
    <property type="entry name" value="F-BOX DOMAIN-CONTAINING PROTEIN"/>
    <property type="match status" value="1"/>
</dbReference>
<gene>
    <name evidence="2" type="ORF">G6011_02739</name>
</gene>
<name>A0AAD4FCA8_9PLEO</name>
<dbReference type="InterPro" id="IPR038883">
    <property type="entry name" value="AN11006-like"/>
</dbReference>
<feature type="compositionally biased region" description="Pro residues" evidence="1">
    <location>
        <begin position="1"/>
        <end position="11"/>
    </location>
</feature>
<comment type="caution">
    <text evidence="2">The sequence shown here is derived from an EMBL/GenBank/DDBJ whole genome shotgun (WGS) entry which is preliminary data.</text>
</comment>
<sequence length="417" mass="48092">MAPKPKTPILPPSATLHSRGTSPELGSPSMITQYNQKTGRPVRKSAGKIKRVAGYVDFEDAGFDTVTDSELSELEIEDDMELLSRSGKKNKKGVLKRKRSPSPPSPRLEPVINNQDLDDLTDNEDGGAFHRNAPKKPPMTLQFNVPLGFHGPLFVKLDSTLLQTNQECKLHEMLPGKSKKPRTVSLQLVGTTAVRPKGFTDLPGELRNTIYRYLFARKDKHSRLRIPLTSNDPKDTLTKSAQFLRSCKLVHNEACSILYGENTFSFHRHYDTRGPYWEPVPKEIGYQDVLHFLRKIGPENVQYLRDVNFVFDDARPRDTPYVTSNEQRRYLNDDYLMNCLRILRDAKLRKISMYFGGRRQLGRTDVRFLGYLEQVKADEVSRNSEKYYHSAHRYMSQVAWNHLKEMMTRKKKLYEKE</sequence>
<dbReference type="Proteomes" id="UP001199106">
    <property type="component" value="Unassembled WGS sequence"/>
</dbReference>
<evidence type="ECO:0000256" key="1">
    <source>
        <dbReference type="SAM" id="MobiDB-lite"/>
    </source>
</evidence>
<reference evidence="2" key="1">
    <citation type="submission" date="2021-07" db="EMBL/GenBank/DDBJ databases">
        <title>Genome Resource of American Ginseng Black Spot Pathogen Alternaria panax.</title>
        <authorList>
            <person name="Qiu C."/>
            <person name="Wang W."/>
            <person name="Liu Z."/>
        </authorList>
    </citation>
    <scope>NUCLEOTIDE SEQUENCE</scope>
    <source>
        <strain evidence="2">BNCC115425</strain>
    </source>
</reference>
<dbReference type="PANTHER" id="PTHR42085">
    <property type="entry name" value="F-BOX DOMAIN-CONTAINING PROTEIN"/>
    <property type="match status" value="1"/>
</dbReference>
<dbReference type="EMBL" id="JAANER010000009">
    <property type="protein sequence ID" value="KAG9186183.1"/>
    <property type="molecule type" value="Genomic_DNA"/>
</dbReference>